<protein>
    <submittedName>
        <fullName evidence="5">Type I restriction enzyme S subunit</fullName>
    </submittedName>
</protein>
<comment type="caution">
    <text evidence="5">The sequence shown here is derived from an EMBL/GenBank/DDBJ whole genome shotgun (WGS) entry which is preliminary data.</text>
</comment>
<comment type="similarity">
    <text evidence="1">Belongs to the type-I restriction system S methylase family.</text>
</comment>
<feature type="domain" description="Type I restriction modification DNA specificity" evidence="4">
    <location>
        <begin position="69"/>
        <end position="184"/>
    </location>
</feature>
<dbReference type="GO" id="GO:0003677">
    <property type="term" value="F:DNA binding"/>
    <property type="evidence" value="ECO:0007669"/>
    <property type="project" value="UniProtKB-KW"/>
</dbReference>
<dbReference type="InterPro" id="IPR052021">
    <property type="entry name" value="Type-I_RS_S_subunit"/>
</dbReference>
<dbReference type="InterPro" id="IPR044946">
    <property type="entry name" value="Restrct_endonuc_typeI_TRD_sf"/>
</dbReference>
<proteinExistence type="inferred from homology"/>
<evidence type="ECO:0000256" key="2">
    <source>
        <dbReference type="ARBA" id="ARBA00022747"/>
    </source>
</evidence>
<evidence type="ECO:0000256" key="3">
    <source>
        <dbReference type="ARBA" id="ARBA00023125"/>
    </source>
</evidence>
<name>A0A562KJ35_9FLAO</name>
<evidence type="ECO:0000259" key="4">
    <source>
        <dbReference type="Pfam" id="PF01420"/>
    </source>
</evidence>
<dbReference type="PANTHER" id="PTHR30408">
    <property type="entry name" value="TYPE-1 RESTRICTION ENZYME ECOKI SPECIFICITY PROTEIN"/>
    <property type="match status" value="1"/>
</dbReference>
<keyword evidence="3" id="KW-0238">DNA-binding</keyword>
<dbReference type="RefSeq" id="WP_242004815.1">
    <property type="nucleotide sequence ID" value="NZ_SNZC01000001.1"/>
</dbReference>
<dbReference type="InterPro" id="IPR000055">
    <property type="entry name" value="Restrct_endonuc_typeI_TRD"/>
</dbReference>
<organism evidence="5 6">
    <name type="scientific">Flavobacterium cheniae</name>
    <dbReference type="NCBI Taxonomy" id="295428"/>
    <lineage>
        <taxon>Bacteria</taxon>
        <taxon>Pseudomonadati</taxon>
        <taxon>Bacteroidota</taxon>
        <taxon>Flavobacteriia</taxon>
        <taxon>Flavobacteriales</taxon>
        <taxon>Flavobacteriaceae</taxon>
        <taxon>Flavobacterium</taxon>
    </lineage>
</organism>
<dbReference type="PANTHER" id="PTHR30408:SF12">
    <property type="entry name" value="TYPE I RESTRICTION ENZYME MJAVIII SPECIFICITY SUBUNIT"/>
    <property type="match status" value="1"/>
</dbReference>
<sequence>MSNLNFVKLNSVCDRITDGSHYSPVGITDGLPMLSVKDMEHNGFSYLDCKYISEEEYEKMLRNDCVPLLNDVLIAKDGSYLKHVFVIKEEKKQAILSSIGILRPNLKKISPDYLKYYLHSNSVKETVAKKYVSGSALPRIILKNFGEIDIIYKPLLEQQKIAKVLSDLDAKIELNNKINAELEAMAKTLYDYWFVQFDFPNENGKPYKSSGGKMVWNEELKTEIPEGWEVDTLSSFINNDKSGDWGKEQEEGNYNQKVYCVRGADINGLNGKGELKTPERYILEKNLFKTLDPYDLIVEISGGSPVQSTGRLAYITEETLHRFDAPIICSNFCKAVTLKSKYYFYNFVFQWNSIYDAGVLFGYEGKTSGIKNLLFESFVSTHYTAIPPIELAEKFYDFMKPIQIKKEKNLKENQELASLRDWLLPMLMNGQVTVGDVKEELGMVAENKTKY</sequence>
<evidence type="ECO:0000256" key="1">
    <source>
        <dbReference type="ARBA" id="ARBA00010923"/>
    </source>
</evidence>
<gene>
    <name evidence="5" type="ORF">IP97_01105</name>
</gene>
<evidence type="ECO:0000313" key="6">
    <source>
        <dbReference type="Proteomes" id="UP000315312"/>
    </source>
</evidence>
<dbReference type="GO" id="GO:0009307">
    <property type="term" value="P:DNA restriction-modification system"/>
    <property type="evidence" value="ECO:0007669"/>
    <property type="project" value="UniProtKB-KW"/>
</dbReference>
<dbReference type="EMBL" id="VLKM01000004">
    <property type="protein sequence ID" value="TWH95429.1"/>
    <property type="molecule type" value="Genomic_DNA"/>
</dbReference>
<evidence type="ECO:0000313" key="5">
    <source>
        <dbReference type="EMBL" id="TWH95429.1"/>
    </source>
</evidence>
<accession>A0A562KJ35</accession>
<reference evidence="5 6" key="1">
    <citation type="journal article" date="2015" name="Stand. Genomic Sci.">
        <title>Genomic Encyclopedia of Bacterial and Archaeal Type Strains, Phase III: the genomes of soil and plant-associated and newly described type strains.</title>
        <authorList>
            <person name="Whitman W.B."/>
            <person name="Woyke T."/>
            <person name="Klenk H.P."/>
            <person name="Zhou Y."/>
            <person name="Lilburn T.G."/>
            <person name="Beck B.J."/>
            <person name="De Vos P."/>
            <person name="Vandamme P."/>
            <person name="Eisen J.A."/>
            <person name="Garrity G."/>
            <person name="Hugenholtz P."/>
            <person name="Kyrpides N.C."/>
        </authorList>
    </citation>
    <scope>NUCLEOTIDE SEQUENCE [LARGE SCALE GENOMIC DNA]</scope>
    <source>
        <strain evidence="5 6">CGMCC 1.6844</strain>
    </source>
</reference>
<keyword evidence="2" id="KW-0680">Restriction system</keyword>
<keyword evidence="6" id="KW-1185">Reference proteome</keyword>
<dbReference type="Proteomes" id="UP000315312">
    <property type="component" value="Unassembled WGS sequence"/>
</dbReference>
<dbReference type="AlphaFoldDB" id="A0A562KJ35"/>
<dbReference type="SUPFAM" id="SSF116734">
    <property type="entry name" value="DNA methylase specificity domain"/>
    <property type="match status" value="2"/>
</dbReference>
<dbReference type="Pfam" id="PF01420">
    <property type="entry name" value="Methylase_S"/>
    <property type="match status" value="1"/>
</dbReference>
<dbReference type="Gene3D" id="3.90.220.20">
    <property type="entry name" value="DNA methylase specificity domains"/>
    <property type="match status" value="2"/>
</dbReference>